<comment type="caution">
    <text evidence="1">The sequence shown here is derived from an EMBL/GenBank/DDBJ whole genome shotgun (WGS) entry which is preliminary data.</text>
</comment>
<dbReference type="EMBL" id="JAGDYM010000009">
    <property type="protein sequence ID" value="MBO1901877.1"/>
    <property type="molecule type" value="Genomic_DNA"/>
</dbReference>
<accession>A0A939MN61</accession>
<sequence length="405" mass="41896">MLPTVTDNGARLAAILPTGIAALAKGLGADPGAVLGESLASPGAIRPPESLPGIRGFVLVVVDGLGAANLRAMRAHAPVLAGLATRRVETVLPSTTAAALTSLCTARLPGSHGLIGYRIRHPELGLISPLKEWQGIDEVREWQRATPLWDLAAGIGARAVAIGRPAHRSGGLTEAILGGAEYLGAQRIEDRLATAGEVLRGGDPALVYVYIDELDKAGHAEGWRSALWVRRLEALDAALDDFLRTMPGGIGVAVTADHGMVDVPPERQVFVDRSAALRDHAFEIGGEPRFRSLYLDPGVDPGAVARELSADLGRQAWAVPRDEAIAAGWFGPVADEVAPRLGEVLVVARAQIALVTSGDSPEALRMIGQHGGLSAEERGVPLSLAGALSGTGFASAVTAVAGLVG</sequence>
<dbReference type="SUPFAM" id="SSF53649">
    <property type="entry name" value="Alkaline phosphatase-like"/>
    <property type="match status" value="1"/>
</dbReference>
<dbReference type="Proteomes" id="UP000664382">
    <property type="component" value="Unassembled WGS sequence"/>
</dbReference>
<dbReference type="Pfam" id="PF01663">
    <property type="entry name" value="Phosphodiest"/>
    <property type="match status" value="1"/>
</dbReference>
<evidence type="ECO:0000313" key="2">
    <source>
        <dbReference type="Proteomes" id="UP000664382"/>
    </source>
</evidence>
<dbReference type="Gene3D" id="3.40.720.10">
    <property type="entry name" value="Alkaline Phosphatase, subunit A"/>
    <property type="match status" value="1"/>
</dbReference>
<proteinExistence type="predicted"/>
<dbReference type="GO" id="GO:0016787">
    <property type="term" value="F:hydrolase activity"/>
    <property type="evidence" value="ECO:0007669"/>
    <property type="project" value="UniProtKB-ARBA"/>
</dbReference>
<reference evidence="1" key="1">
    <citation type="submission" date="2021-03" db="EMBL/GenBank/DDBJ databases">
        <title>Leucobacter chromiisoli sp. nov., isolated from chromium-containing soil of chemical plant.</title>
        <authorList>
            <person name="Xu Z."/>
        </authorList>
    </citation>
    <scope>NUCLEOTIDE SEQUENCE</scope>
    <source>
        <strain evidence="1">S27</strain>
    </source>
</reference>
<name>A0A939MN61_9MICO</name>
<evidence type="ECO:0000313" key="1">
    <source>
        <dbReference type="EMBL" id="MBO1901877.1"/>
    </source>
</evidence>
<dbReference type="PANTHER" id="PTHR10151">
    <property type="entry name" value="ECTONUCLEOTIDE PYROPHOSPHATASE/PHOSPHODIESTERASE"/>
    <property type="match status" value="1"/>
</dbReference>
<dbReference type="InterPro" id="IPR002591">
    <property type="entry name" value="Phosphodiest/P_Trfase"/>
</dbReference>
<protein>
    <submittedName>
        <fullName evidence="1">Alkaline phosphatase family protein</fullName>
    </submittedName>
</protein>
<dbReference type="RefSeq" id="WP_208097641.1">
    <property type="nucleotide sequence ID" value="NZ_JAGDYM010000009.1"/>
</dbReference>
<dbReference type="InterPro" id="IPR017850">
    <property type="entry name" value="Alkaline_phosphatase_core_sf"/>
</dbReference>
<dbReference type="PANTHER" id="PTHR10151:SF120">
    <property type="entry name" value="BIS(5'-ADENOSYL)-TRIPHOSPHATASE"/>
    <property type="match status" value="1"/>
</dbReference>
<keyword evidence="2" id="KW-1185">Reference proteome</keyword>
<organism evidence="1 2">
    <name type="scientific">Leucobacter weissii</name>
    <dbReference type="NCBI Taxonomy" id="1983706"/>
    <lineage>
        <taxon>Bacteria</taxon>
        <taxon>Bacillati</taxon>
        <taxon>Actinomycetota</taxon>
        <taxon>Actinomycetes</taxon>
        <taxon>Micrococcales</taxon>
        <taxon>Microbacteriaceae</taxon>
        <taxon>Leucobacter</taxon>
    </lineage>
</organism>
<dbReference type="AlphaFoldDB" id="A0A939MN61"/>
<gene>
    <name evidence="1" type="ORF">J4H92_07935</name>
</gene>